<dbReference type="OrthoDB" id="2688393at2759"/>
<dbReference type="AlphaFoldDB" id="A0A165N9Q9"/>
<dbReference type="EMBL" id="KV425643">
    <property type="protein sequence ID" value="KZT19355.1"/>
    <property type="molecule type" value="Genomic_DNA"/>
</dbReference>
<evidence type="ECO:0000313" key="3">
    <source>
        <dbReference type="Proteomes" id="UP000076761"/>
    </source>
</evidence>
<evidence type="ECO:0000313" key="2">
    <source>
        <dbReference type="EMBL" id="KZT19355.1"/>
    </source>
</evidence>
<protein>
    <submittedName>
        <fullName evidence="2">Uncharacterized protein</fullName>
    </submittedName>
</protein>
<accession>A0A165N9Q9</accession>
<gene>
    <name evidence="2" type="ORF">NEOLEDRAFT_1077982</name>
</gene>
<evidence type="ECO:0000256" key="1">
    <source>
        <dbReference type="SAM" id="MobiDB-lite"/>
    </source>
</evidence>
<dbReference type="Proteomes" id="UP000076761">
    <property type="component" value="Unassembled WGS sequence"/>
</dbReference>
<feature type="region of interest" description="Disordered" evidence="1">
    <location>
        <begin position="25"/>
        <end position="45"/>
    </location>
</feature>
<reference evidence="2 3" key="1">
    <citation type="journal article" date="2016" name="Mol. Biol. Evol.">
        <title>Comparative Genomics of Early-Diverging Mushroom-Forming Fungi Provides Insights into the Origins of Lignocellulose Decay Capabilities.</title>
        <authorList>
            <person name="Nagy L.G."/>
            <person name="Riley R."/>
            <person name="Tritt A."/>
            <person name="Adam C."/>
            <person name="Daum C."/>
            <person name="Floudas D."/>
            <person name="Sun H."/>
            <person name="Yadav J.S."/>
            <person name="Pangilinan J."/>
            <person name="Larsson K.H."/>
            <person name="Matsuura K."/>
            <person name="Barry K."/>
            <person name="Labutti K."/>
            <person name="Kuo R."/>
            <person name="Ohm R.A."/>
            <person name="Bhattacharya S.S."/>
            <person name="Shirouzu T."/>
            <person name="Yoshinaga Y."/>
            <person name="Martin F.M."/>
            <person name="Grigoriev I.V."/>
            <person name="Hibbett D.S."/>
        </authorList>
    </citation>
    <scope>NUCLEOTIDE SEQUENCE [LARGE SCALE GENOMIC DNA]</scope>
    <source>
        <strain evidence="2 3">HHB14362 ss-1</strain>
    </source>
</reference>
<keyword evidence="3" id="KW-1185">Reference proteome</keyword>
<proteinExistence type="predicted"/>
<dbReference type="InParanoid" id="A0A165N9Q9"/>
<feature type="non-terminal residue" evidence="2">
    <location>
        <position position="1"/>
    </location>
</feature>
<organism evidence="2 3">
    <name type="scientific">Neolentinus lepideus HHB14362 ss-1</name>
    <dbReference type="NCBI Taxonomy" id="1314782"/>
    <lineage>
        <taxon>Eukaryota</taxon>
        <taxon>Fungi</taxon>
        <taxon>Dikarya</taxon>
        <taxon>Basidiomycota</taxon>
        <taxon>Agaricomycotina</taxon>
        <taxon>Agaricomycetes</taxon>
        <taxon>Gloeophyllales</taxon>
        <taxon>Gloeophyllaceae</taxon>
        <taxon>Neolentinus</taxon>
    </lineage>
</organism>
<name>A0A165N9Q9_9AGAM</name>
<sequence length="87" mass="9979">GYVLRTEPNIHDKWKHIFEERERDDDGDVVMDDKSGTGTSGKSNPFFPFSSELDWRVAKWAKDDGPGQKVFDLFLAIPGVHTLYNHN</sequence>